<sequence>MATGCNNPGLEGSTPGGGLDP</sequence>
<gene>
    <name evidence="2" type="ORF">G2W53_022256</name>
</gene>
<evidence type="ECO:0000256" key="1">
    <source>
        <dbReference type="SAM" id="MobiDB-lite"/>
    </source>
</evidence>
<feature type="region of interest" description="Disordered" evidence="1">
    <location>
        <begin position="1"/>
        <end position="21"/>
    </location>
</feature>
<organism evidence="2 3">
    <name type="scientific">Senna tora</name>
    <dbReference type="NCBI Taxonomy" id="362788"/>
    <lineage>
        <taxon>Eukaryota</taxon>
        <taxon>Viridiplantae</taxon>
        <taxon>Streptophyta</taxon>
        <taxon>Embryophyta</taxon>
        <taxon>Tracheophyta</taxon>
        <taxon>Spermatophyta</taxon>
        <taxon>Magnoliopsida</taxon>
        <taxon>eudicotyledons</taxon>
        <taxon>Gunneridae</taxon>
        <taxon>Pentapetalae</taxon>
        <taxon>rosids</taxon>
        <taxon>fabids</taxon>
        <taxon>Fabales</taxon>
        <taxon>Fabaceae</taxon>
        <taxon>Caesalpinioideae</taxon>
        <taxon>Cassia clade</taxon>
        <taxon>Senna</taxon>
    </lineage>
</organism>
<evidence type="ECO:0000313" key="3">
    <source>
        <dbReference type="Proteomes" id="UP000634136"/>
    </source>
</evidence>
<evidence type="ECO:0000313" key="2">
    <source>
        <dbReference type="EMBL" id="KAF7824112.1"/>
    </source>
</evidence>
<proteinExistence type="predicted"/>
<dbReference type="Proteomes" id="UP000634136">
    <property type="component" value="Unassembled WGS sequence"/>
</dbReference>
<reference evidence="2" key="1">
    <citation type="submission" date="2020-09" db="EMBL/GenBank/DDBJ databases">
        <title>Genome-Enabled Discovery of Anthraquinone Biosynthesis in Senna tora.</title>
        <authorList>
            <person name="Kang S.-H."/>
            <person name="Pandey R.P."/>
            <person name="Lee C.-M."/>
            <person name="Sim J.-S."/>
            <person name="Jeong J.-T."/>
            <person name="Choi B.-S."/>
            <person name="Jung M."/>
            <person name="Ginzburg D."/>
            <person name="Zhao K."/>
            <person name="Won S.Y."/>
            <person name="Oh T.-J."/>
            <person name="Yu Y."/>
            <person name="Kim N.-H."/>
            <person name="Lee O.R."/>
            <person name="Lee T.-H."/>
            <person name="Bashyal P."/>
            <person name="Kim T.-S."/>
            <person name="Lee W.-H."/>
            <person name="Kawkins C."/>
            <person name="Kim C.-K."/>
            <person name="Kim J.S."/>
            <person name="Ahn B.O."/>
            <person name="Rhee S.Y."/>
            <person name="Sohng J.K."/>
        </authorList>
    </citation>
    <scope>NUCLEOTIDE SEQUENCE</scope>
    <source>
        <tissue evidence="2">Leaf</tissue>
    </source>
</reference>
<protein>
    <submittedName>
        <fullName evidence="2">Uncharacterized protein</fullName>
    </submittedName>
</protein>
<dbReference type="EMBL" id="JAAIUW010000007">
    <property type="protein sequence ID" value="KAF7824112.1"/>
    <property type="molecule type" value="Genomic_DNA"/>
</dbReference>
<keyword evidence="3" id="KW-1185">Reference proteome</keyword>
<dbReference type="AlphaFoldDB" id="A0A834TL57"/>
<comment type="caution">
    <text evidence="2">The sequence shown here is derived from an EMBL/GenBank/DDBJ whole genome shotgun (WGS) entry which is preliminary data.</text>
</comment>
<name>A0A834TL57_9FABA</name>
<accession>A0A834TL57</accession>